<sequence length="148" mass="16564">MDFKRMGLPNEFWEMTDLNKNYKAAICRCSQPLSGLSARCVEDEEMLQAISRANPKSTFMYVGDTRPKLNAMANRAAGKGYENEDNYSNIRFQFVGIENIHVMRNSLQKLLEVCAMKSPTMSDYLTGLDNSGLAASHQGCDGCWSVSD</sequence>
<evidence type="ECO:0000256" key="1">
    <source>
        <dbReference type="ARBA" id="ARBA00007471"/>
    </source>
</evidence>
<dbReference type="GO" id="GO:0005737">
    <property type="term" value="C:cytoplasm"/>
    <property type="evidence" value="ECO:0007669"/>
    <property type="project" value="TreeGrafter"/>
</dbReference>
<evidence type="ECO:0000256" key="2">
    <source>
        <dbReference type="PIRSR" id="PIRSR630564-2"/>
    </source>
</evidence>
<dbReference type="InterPro" id="IPR029021">
    <property type="entry name" value="Prot-tyrosine_phosphatase-like"/>
</dbReference>
<dbReference type="GO" id="GO:0004438">
    <property type="term" value="F:phosphatidylinositol-3-phosphate phosphatase activity"/>
    <property type="evidence" value="ECO:0007669"/>
    <property type="project" value="TreeGrafter"/>
</dbReference>
<reference evidence="4 5" key="1">
    <citation type="submission" date="2021-04" db="EMBL/GenBank/DDBJ databases">
        <authorList>
            <person name="De Guttry C."/>
            <person name="Zahm M."/>
            <person name="Klopp C."/>
            <person name="Cabau C."/>
            <person name="Louis A."/>
            <person name="Berthelot C."/>
            <person name="Parey E."/>
            <person name="Roest Crollius H."/>
            <person name="Montfort J."/>
            <person name="Robinson-Rechavi M."/>
            <person name="Bucao C."/>
            <person name="Bouchez O."/>
            <person name="Gislard M."/>
            <person name="Lluch J."/>
            <person name="Milhes M."/>
            <person name="Lampietro C."/>
            <person name="Lopez Roques C."/>
            <person name="Donnadieu C."/>
            <person name="Braasch I."/>
            <person name="Desvignes T."/>
            <person name="Postlethwait J."/>
            <person name="Bobe J."/>
            <person name="Wedekind C."/>
            <person name="Guiguen Y."/>
        </authorList>
    </citation>
    <scope>NUCLEOTIDE SEQUENCE [LARGE SCALE GENOMIC DNA]</scope>
    <source>
        <strain evidence="4">Cs_M1</strain>
        <tissue evidence="4">Blood</tissue>
    </source>
</reference>
<dbReference type="GO" id="GO:0005635">
    <property type="term" value="C:nuclear envelope"/>
    <property type="evidence" value="ECO:0007669"/>
    <property type="project" value="TreeGrafter"/>
</dbReference>
<dbReference type="PANTHER" id="PTHR10807:SF36">
    <property type="entry name" value="MYOTUBULARIN-RELATED PROTEIN 8"/>
    <property type="match status" value="1"/>
</dbReference>
<evidence type="ECO:0000259" key="3">
    <source>
        <dbReference type="PROSITE" id="PS51339"/>
    </source>
</evidence>
<organism evidence="4 5">
    <name type="scientific">Coregonus suidteri</name>
    <dbReference type="NCBI Taxonomy" id="861788"/>
    <lineage>
        <taxon>Eukaryota</taxon>
        <taxon>Metazoa</taxon>
        <taxon>Chordata</taxon>
        <taxon>Craniata</taxon>
        <taxon>Vertebrata</taxon>
        <taxon>Euteleostomi</taxon>
        <taxon>Actinopterygii</taxon>
        <taxon>Neopterygii</taxon>
        <taxon>Teleostei</taxon>
        <taxon>Protacanthopterygii</taxon>
        <taxon>Salmoniformes</taxon>
        <taxon>Salmonidae</taxon>
        <taxon>Coregoninae</taxon>
        <taxon>Coregonus</taxon>
    </lineage>
</organism>
<accession>A0AAN8R3P2</accession>
<name>A0AAN8R3P2_9TELE</name>
<comment type="caution">
    <text evidence="4">The sequence shown here is derived from an EMBL/GenBank/DDBJ whole genome shotgun (WGS) entry which is preliminary data.</text>
</comment>
<dbReference type="EMBL" id="JAGTTL010000005">
    <property type="protein sequence ID" value="KAK6322218.1"/>
    <property type="molecule type" value="Genomic_DNA"/>
</dbReference>
<feature type="domain" description="Myotubularin phosphatase" evidence="3">
    <location>
        <begin position="1"/>
        <end position="148"/>
    </location>
</feature>
<dbReference type="PROSITE" id="PS51339">
    <property type="entry name" value="PPASE_MYOTUBULARIN"/>
    <property type="match status" value="1"/>
</dbReference>
<dbReference type="PANTHER" id="PTHR10807">
    <property type="entry name" value="MYOTUBULARIN-RELATED"/>
    <property type="match status" value="1"/>
</dbReference>
<gene>
    <name evidence="4" type="ORF">J4Q44_G00070100</name>
</gene>
<dbReference type="AlphaFoldDB" id="A0AAN8R3P2"/>
<dbReference type="InterPro" id="IPR010569">
    <property type="entry name" value="Myotubularin-like_Pase_dom"/>
</dbReference>
<dbReference type="SUPFAM" id="SSF52799">
    <property type="entry name" value="(Phosphotyrosine protein) phosphatases II"/>
    <property type="match status" value="1"/>
</dbReference>
<dbReference type="GO" id="GO:0106018">
    <property type="term" value="F:phosphatidylinositol-3,5-bisphosphate phosphatase activity"/>
    <property type="evidence" value="ECO:0007669"/>
    <property type="project" value="TreeGrafter"/>
</dbReference>
<proteinExistence type="inferred from homology"/>
<dbReference type="Proteomes" id="UP001356427">
    <property type="component" value="Unassembled WGS sequence"/>
</dbReference>
<dbReference type="GO" id="GO:0046856">
    <property type="term" value="P:phosphatidylinositol dephosphorylation"/>
    <property type="evidence" value="ECO:0007669"/>
    <property type="project" value="TreeGrafter"/>
</dbReference>
<dbReference type="InterPro" id="IPR030564">
    <property type="entry name" value="Myotubularin"/>
</dbReference>
<feature type="binding site" evidence="2">
    <location>
        <begin position="99"/>
        <end position="100"/>
    </location>
    <ligand>
        <name>substrate</name>
    </ligand>
</feature>
<evidence type="ECO:0000313" key="5">
    <source>
        <dbReference type="Proteomes" id="UP001356427"/>
    </source>
</evidence>
<dbReference type="Pfam" id="PF06602">
    <property type="entry name" value="Myotub-related"/>
    <property type="match status" value="1"/>
</dbReference>
<protein>
    <recommendedName>
        <fullName evidence="3">Myotubularin phosphatase domain-containing protein</fullName>
    </recommendedName>
</protein>
<evidence type="ECO:0000313" key="4">
    <source>
        <dbReference type="EMBL" id="KAK6322218.1"/>
    </source>
</evidence>
<comment type="similarity">
    <text evidence="1">Belongs to the protein-tyrosine phosphatase family. Non-receptor class myotubularin subfamily.</text>
</comment>
<keyword evidence="5" id="KW-1185">Reference proteome</keyword>